<dbReference type="Proteomes" id="UP000447873">
    <property type="component" value="Unassembled WGS sequence"/>
</dbReference>
<comment type="caution">
    <text evidence="4">The sequence shown here is derived from an EMBL/GenBank/DDBJ whole genome shotgun (WGS) entry which is preliminary data.</text>
</comment>
<name>A0A8H3Z4L8_VENIN</name>
<keyword evidence="1" id="KW-0175">Coiled coil</keyword>
<accession>A0A8H3Z4L8</accession>
<gene>
    <name evidence="2" type="ORF">BLS_000931</name>
    <name evidence="3" type="ORF">EG327_007985</name>
    <name evidence="4" type="ORF">EG328_000291</name>
</gene>
<dbReference type="EMBL" id="WNWS01000103">
    <property type="protein sequence ID" value="KAE9980472.1"/>
    <property type="molecule type" value="Genomic_DNA"/>
</dbReference>
<reference evidence="4 5" key="1">
    <citation type="submission" date="2018-12" db="EMBL/GenBank/DDBJ databases">
        <title>Venturia inaequalis Genome Resource.</title>
        <authorList>
            <person name="Lichtner F.J."/>
        </authorList>
    </citation>
    <scope>NUCLEOTIDE SEQUENCE [LARGE SCALE GENOMIC DNA]</scope>
    <source>
        <strain evidence="4 5">120213</strain>
        <strain evidence="2">Bline_iso_100314</strain>
        <strain evidence="3 6">DMI_063113</strain>
    </source>
</reference>
<evidence type="ECO:0000313" key="5">
    <source>
        <dbReference type="Proteomes" id="UP000447873"/>
    </source>
</evidence>
<dbReference type="Proteomes" id="UP000490939">
    <property type="component" value="Unassembled WGS sequence"/>
</dbReference>
<evidence type="ECO:0000256" key="1">
    <source>
        <dbReference type="SAM" id="Coils"/>
    </source>
</evidence>
<dbReference type="EMBL" id="WNWR01000492">
    <property type="protein sequence ID" value="KAE9976619.1"/>
    <property type="molecule type" value="Genomic_DNA"/>
</dbReference>
<feature type="coiled-coil region" evidence="1">
    <location>
        <begin position="26"/>
        <end position="71"/>
    </location>
</feature>
<keyword evidence="6" id="KW-1185">Reference proteome</keyword>
<evidence type="ECO:0000313" key="3">
    <source>
        <dbReference type="EMBL" id="KAE9976619.1"/>
    </source>
</evidence>
<evidence type="ECO:0000313" key="4">
    <source>
        <dbReference type="EMBL" id="KAE9980472.1"/>
    </source>
</evidence>
<sequence>MVRHRVSNGLETNDSSDRDDLATALQEMMKAELAEHNRTNKDATDKLEARLTSVEAENRELKETIQASLTRPSQVEHRKETATEEFEKRLGTVEDGNAGVKEVVREMGKVLDRTGKEEIKQLFQKFDSLKGHVEMLQFRVVEPIGEHVERLVGKARVNKEEMEKLRRIVSEQNECMRRKHDGLKDDVEMLQYTAAGFGDRLVERVDAFEVERKDIAIKVQALESALNDLKRTISTGR</sequence>
<protein>
    <submittedName>
        <fullName evidence="4">Uncharacterized protein</fullName>
    </submittedName>
</protein>
<evidence type="ECO:0000313" key="6">
    <source>
        <dbReference type="Proteomes" id="UP000490939"/>
    </source>
</evidence>
<dbReference type="Proteomes" id="UP000433883">
    <property type="component" value="Unassembled WGS sequence"/>
</dbReference>
<evidence type="ECO:0000313" key="2">
    <source>
        <dbReference type="EMBL" id="KAE9962029.1"/>
    </source>
</evidence>
<dbReference type="EMBL" id="WNWQ01001193">
    <property type="protein sequence ID" value="KAE9962029.1"/>
    <property type="molecule type" value="Genomic_DNA"/>
</dbReference>
<dbReference type="AlphaFoldDB" id="A0A8H3Z4L8"/>
<organism evidence="4 5">
    <name type="scientific">Venturia inaequalis</name>
    <name type="common">Apple scab fungus</name>
    <dbReference type="NCBI Taxonomy" id="5025"/>
    <lineage>
        <taxon>Eukaryota</taxon>
        <taxon>Fungi</taxon>
        <taxon>Dikarya</taxon>
        <taxon>Ascomycota</taxon>
        <taxon>Pezizomycotina</taxon>
        <taxon>Dothideomycetes</taxon>
        <taxon>Pleosporomycetidae</taxon>
        <taxon>Venturiales</taxon>
        <taxon>Venturiaceae</taxon>
        <taxon>Venturia</taxon>
    </lineage>
</organism>
<proteinExistence type="predicted"/>